<dbReference type="PROSITE" id="PS00973">
    <property type="entry name" value="USP_2"/>
    <property type="match status" value="1"/>
</dbReference>
<organism evidence="3 4">
    <name type="scientific">Strongyloides stercoralis</name>
    <name type="common">Threadworm</name>
    <dbReference type="NCBI Taxonomy" id="6248"/>
    <lineage>
        <taxon>Eukaryota</taxon>
        <taxon>Metazoa</taxon>
        <taxon>Ecdysozoa</taxon>
        <taxon>Nematoda</taxon>
        <taxon>Chromadorea</taxon>
        <taxon>Rhabditida</taxon>
        <taxon>Tylenchina</taxon>
        <taxon>Panagrolaimomorpha</taxon>
        <taxon>Strongyloidoidea</taxon>
        <taxon>Strongyloididae</taxon>
        <taxon>Strongyloides</taxon>
    </lineage>
</organism>
<dbReference type="PANTHER" id="PTHR24006">
    <property type="entry name" value="UBIQUITIN CARBOXYL-TERMINAL HYDROLASE"/>
    <property type="match status" value="1"/>
</dbReference>
<evidence type="ECO:0000313" key="4">
    <source>
        <dbReference type="WBParaSite" id="TCONS_00009011.p1"/>
    </source>
</evidence>
<dbReference type="GO" id="GO:0016579">
    <property type="term" value="P:protein deubiquitination"/>
    <property type="evidence" value="ECO:0007669"/>
    <property type="project" value="InterPro"/>
</dbReference>
<dbReference type="GO" id="GO:0005634">
    <property type="term" value="C:nucleus"/>
    <property type="evidence" value="ECO:0007669"/>
    <property type="project" value="TreeGrafter"/>
</dbReference>
<feature type="domain" description="USP" evidence="2">
    <location>
        <begin position="14"/>
        <end position="372"/>
    </location>
</feature>
<dbReference type="InterPro" id="IPR028889">
    <property type="entry name" value="USP"/>
</dbReference>
<dbReference type="PROSITE" id="PS50235">
    <property type="entry name" value="USP_3"/>
    <property type="match status" value="1"/>
</dbReference>
<dbReference type="GO" id="GO:0005829">
    <property type="term" value="C:cytosol"/>
    <property type="evidence" value="ECO:0007669"/>
    <property type="project" value="TreeGrafter"/>
</dbReference>
<dbReference type="InterPro" id="IPR050164">
    <property type="entry name" value="Peptidase_C19"/>
</dbReference>
<accession>A0AAF5DBG5</accession>
<dbReference type="GO" id="GO:0004843">
    <property type="term" value="F:cysteine-type deubiquitinase activity"/>
    <property type="evidence" value="ECO:0007669"/>
    <property type="project" value="InterPro"/>
</dbReference>
<comment type="similarity">
    <text evidence="1">Belongs to the peptidase C19 family.</text>
</comment>
<dbReference type="InterPro" id="IPR038765">
    <property type="entry name" value="Papain-like_cys_pep_sf"/>
</dbReference>
<reference evidence="4" key="1">
    <citation type="submission" date="2024-02" db="UniProtKB">
        <authorList>
            <consortium name="WormBaseParasite"/>
        </authorList>
    </citation>
    <scope>IDENTIFICATION</scope>
</reference>
<dbReference type="Gene3D" id="3.90.70.10">
    <property type="entry name" value="Cysteine proteinases"/>
    <property type="match status" value="1"/>
</dbReference>
<dbReference type="PROSITE" id="PS00972">
    <property type="entry name" value="USP_1"/>
    <property type="match status" value="1"/>
</dbReference>
<dbReference type="Proteomes" id="UP000035681">
    <property type="component" value="Unplaced"/>
</dbReference>
<dbReference type="CDD" id="cd02257">
    <property type="entry name" value="Peptidase_C19"/>
    <property type="match status" value="1"/>
</dbReference>
<keyword evidence="3" id="KW-1185">Reference proteome</keyword>
<evidence type="ECO:0000313" key="3">
    <source>
        <dbReference type="Proteomes" id="UP000035681"/>
    </source>
</evidence>
<sequence>MKEDNIIIDEGNHLGLPNKGNTCYLNAVIQVLYQCKLFRYEVLSITETMNKYIEQKKLKNNLQKAMETIQSLNILFHSLKIKSVNGLTYFSDKFSKLKPKFIINHQQDAHEFLSYILEALEDCKDYLHQIKKPLTCESTFNGSITKNIICRNCKKCIKSKEKFNILTMPVDINHSIKSSKYGAWSLARWSNLEILDGENKYQCDNCNSKQNAFMFPWIENKPNILILHICRFNVLNKISLSNVFNYDIAEKVKGTFPVPFFLPLMHHYFHGEYRNEMYHKNILEQYESPEKIKNQYNTKEFLEKTFVGYYLNAMIIHIGQNLNCGHYVAATRSQNNPLKWNIYDDENVKKMDILEIFKNNNYSPYIIFYEKIV</sequence>
<name>A0AAF5DBG5_STRER</name>
<dbReference type="AlphaFoldDB" id="A0AAF5DBG5"/>
<dbReference type="WBParaSite" id="TCONS_00009011.p1">
    <property type="protein sequence ID" value="TCONS_00009011.p1"/>
    <property type="gene ID" value="XLOC_006866"/>
</dbReference>
<dbReference type="InterPro" id="IPR001394">
    <property type="entry name" value="Peptidase_C19_UCH"/>
</dbReference>
<evidence type="ECO:0000259" key="2">
    <source>
        <dbReference type="PROSITE" id="PS50235"/>
    </source>
</evidence>
<evidence type="ECO:0000256" key="1">
    <source>
        <dbReference type="ARBA" id="ARBA00009085"/>
    </source>
</evidence>
<dbReference type="InterPro" id="IPR018200">
    <property type="entry name" value="USP_CS"/>
</dbReference>
<protein>
    <submittedName>
        <fullName evidence="4">USP domain-containing protein</fullName>
    </submittedName>
</protein>
<proteinExistence type="inferred from homology"/>
<dbReference type="Pfam" id="PF00443">
    <property type="entry name" value="UCH"/>
    <property type="match status" value="1"/>
</dbReference>
<dbReference type="SUPFAM" id="SSF54001">
    <property type="entry name" value="Cysteine proteinases"/>
    <property type="match status" value="1"/>
</dbReference>